<proteinExistence type="predicted"/>
<dbReference type="Proteomes" id="UP000198432">
    <property type="component" value="Unassembled WGS sequence"/>
</dbReference>
<evidence type="ECO:0000313" key="1">
    <source>
        <dbReference type="EMBL" id="SNS98580.1"/>
    </source>
</evidence>
<reference evidence="2" key="1">
    <citation type="submission" date="2017-06" db="EMBL/GenBank/DDBJ databases">
        <authorList>
            <person name="Varghese N."/>
            <person name="Submissions S."/>
        </authorList>
    </citation>
    <scope>NUCLEOTIDE SEQUENCE [LARGE SCALE GENOMIC DNA]</scope>
    <source>
        <strain evidence="2">NKM1</strain>
    </source>
</reference>
<gene>
    <name evidence="1" type="ORF">SAMN06296052_11975</name>
</gene>
<keyword evidence="2" id="KW-1185">Reference proteome</keyword>
<dbReference type="EMBL" id="FZOQ01000019">
    <property type="protein sequence ID" value="SNS98580.1"/>
    <property type="molecule type" value="Genomic_DNA"/>
</dbReference>
<protein>
    <submittedName>
        <fullName evidence="1">Uncharacterized protein</fullName>
    </submittedName>
</protein>
<organism evidence="1 2">
    <name type="scientific">Pontibacter ummariensis</name>
    <dbReference type="NCBI Taxonomy" id="1610492"/>
    <lineage>
        <taxon>Bacteria</taxon>
        <taxon>Pseudomonadati</taxon>
        <taxon>Bacteroidota</taxon>
        <taxon>Cytophagia</taxon>
        <taxon>Cytophagales</taxon>
        <taxon>Hymenobacteraceae</taxon>
        <taxon>Pontibacter</taxon>
    </lineage>
</organism>
<name>A0A239IY94_9BACT</name>
<sequence>MNMKDFNQQVREYKDIQEQSKDHIKQASENVSDLVATTIRVYRGQMPKEVESVILDLAMYYQDGATAHCSYLERSNNLMDDLFKRVEELAKINQQHVQYSIQLAKVLKEAGFDIGPIPGEEKEE</sequence>
<accession>A0A239IY94</accession>
<evidence type="ECO:0000313" key="2">
    <source>
        <dbReference type="Proteomes" id="UP000198432"/>
    </source>
</evidence>
<dbReference type="AlphaFoldDB" id="A0A239IY94"/>